<reference evidence="2 3" key="1">
    <citation type="journal article" date="2021" name="Pathogens">
        <title>Isolation and Characterization of Kingella bonacorsii sp. nov., A Novel Kingella Species Detected in a Stable Periodontitis Subject.</title>
        <authorList>
            <person name="Antezack A."/>
            <person name="Boxberger M."/>
            <person name="Rolland C."/>
            <person name="Monnet-Corti V."/>
            <person name="La Scola B."/>
        </authorList>
    </citation>
    <scope>NUCLEOTIDE SEQUENCE [LARGE SCALE GENOMIC DNA]</scope>
    <source>
        <strain evidence="2 3">Marseille-Q4569</strain>
    </source>
</reference>
<evidence type="ECO:0000313" key="3">
    <source>
        <dbReference type="Proteomes" id="UP000614058"/>
    </source>
</evidence>
<comment type="caution">
    <text evidence="2">The sequence shown here is derived from an EMBL/GenBank/DDBJ whole genome shotgun (WGS) entry which is preliminary data.</text>
</comment>
<dbReference type="GeneID" id="83617562"/>
<sequence>MNTSFAILIDAGFAKRKIKSQTGRPVQAADFASLVESIRRNAYLTDKNLYRVFYYDAPPADGKLNNPLDGSTFDLSASNVARNNKQLLEGLKLLPFFALRMGQASTNGDSWKIKRQSSLNPVPGANSATLNPDDITPNITQKGVDMRIGLDMATLALKKQVGIIVLVTADSDFVPAVKLARTEGVQIFLAHMGHTTKPELKEHADVLLDGISV</sequence>
<dbReference type="RefSeq" id="WP_200523225.1">
    <property type="nucleotide sequence ID" value="NZ_JAEHNZ010000005.1"/>
</dbReference>
<feature type="domain" description="NYN" evidence="1">
    <location>
        <begin position="139"/>
        <end position="206"/>
    </location>
</feature>
<proteinExistence type="predicted"/>
<dbReference type="Proteomes" id="UP000614058">
    <property type="component" value="Unassembled WGS sequence"/>
</dbReference>
<dbReference type="InterPro" id="IPR021139">
    <property type="entry name" value="NYN"/>
</dbReference>
<name>A0ABS1BVG4_9NEIS</name>
<dbReference type="CDD" id="cd18722">
    <property type="entry name" value="PIN_NicB-like"/>
    <property type="match status" value="1"/>
</dbReference>
<organism evidence="2 3">
    <name type="scientific">Kingella bonacorsii</name>
    <dbReference type="NCBI Taxonomy" id="2796361"/>
    <lineage>
        <taxon>Bacteria</taxon>
        <taxon>Pseudomonadati</taxon>
        <taxon>Pseudomonadota</taxon>
        <taxon>Betaproteobacteria</taxon>
        <taxon>Neisseriales</taxon>
        <taxon>Neisseriaceae</taxon>
        <taxon>Kingella</taxon>
    </lineage>
</organism>
<evidence type="ECO:0000313" key="2">
    <source>
        <dbReference type="EMBL" id="MBK0397251.1"/>
    </source>
</evidence>
<dbReference type="EMBL" id="JAEHNZ010000005">
    <property type="protein sequence ID" value="MBK0397251.1"/>
    <property type="molecule type" value="Genomic_DNA"/>
</dbReference>
<gene>
    <name evidence="2" type="ORF">JDW22_11870</name>
</gene>
<accession>A0ABS1BVG4</accession>
<dbReference type="Gene3D" id="3.40.50.1010">
    <property type="entry name" value="5'-nuclease"/>
    <property type="match status" value="1"/>
</dbReference>
<protein>
    <submittedName>
        <fullName evidence="2">NYN domain-containing protein</fullName>
    </submittedName>
</protein>
<evidence type="ECO:0000259" key="1">
    <source>
        <dbReference type="Pfam" id="PF01936"/>
    </source>
</evidence>
<dbReference type="Pfam" id="PF01936">
    <property type="entry name" value="NYN"/>
    <property type="match status" value="1"/>
</dbReference>
<keyword evidence="3" id="KW-1185">Reference proteome</keyword>